<evidence type="ECO:0000313" key="1">
    <source>
        <dbReference type="EMBL" id="TDH65705.1"/>
    </source>
</evidence>
<dbReference type="Proteomes" id="UP000294530">
    <property type="component" value="Unassembled WGS sequence"/>
</dbReference>
<name>A0A976FFG2_BRELC</name>
<sequence>MTPRHGGPRPKGSLVHEPPRALFVGLGRSGKIWLRLHRSRFAVRWNRCLGGMEDFLIVELCLA</sequence>
<dbReference type="EMBL" id="SHOA02000013">
    <property type="protein sequence ID" value="TDH65705.1"/>
    <property type="molecule type" value="Genomic_DNA"/>
</dbReference>
<gene>
    <name evidence="1" type="ORF">CCR75_002985</name>
</gene>
<dbReference type="RefSeq" id="XP_067815204.1">
    <property type="nucleotide sequence ID" value="XM_067961082.1"/>
</dbReference>
<dbReference type="AlphaFoldDB" id="A0A976FFG2"/>
<protein>
    <submittedName>
        <fullName evidence="1">Uncharacterized protein</fullName>
    </submittedName>
</protein>
<organism evidence="1 2">
    <name type="scientific">Bremia lactucae</name>
    <name type="common">Lettuce downy mildew</name>
    <dbReference type="NCBI Taxonomy" id="4779"/>
    <lineage>
        <taxon>Eukaryota</taxon>
        <taxon>Sar</taxon>
        <taxon>Stramenopiles</taxon>
        <taxon>Oomycota</taxon>
        <taxon>Peronosporomycetes</taxon>
        <taxon>Peronosporales</taxon>
        <taxon>Peronosporaceae</taxon>
        <taxon>Bremia</taxon>
    </lineage>
</organism>
<dbReference type="GeneID" id="94346753"/>
<keyword evidence="2" id="KW-1185">Reference proteome</keyword>
<reference evidence="1 2" key="1">
    <citation type="journal article" date="2021" name="Genome Biol.">
        <title>AFLAP: assembly-free linkage analysis pipeline using k-mers from genome sequencing data.</title>
        <authorList>
            <person name="Fletcher K."/>
            <person name="Zhang L."/>
            <person name="Gil J."/>
            <person name="Han R."/>
            <person name="Cavanaugh K."/>
            <person name="Michelmore R."/>
        </authorList>
    </citation>
    <scope>NUCLEOTIDE SEQUENCE [LARGE SCALE GENOMIC DNA]</scope>
    <source>
        <strain evidence="1 2">SF5</strain>
    </source>
</reference>
<proteinExistence type="predicted"/>
<dbReference type="KEGG" id="blac:94346753"/>
<accession>A0A976FFG2</accession>
<evidence type="ECO:0000313" key="2">
    <source>
        <dbReference type="Proteomes" id="UP000294530"/>
    </source>
</evidence>
<comment type="caution">
    <text evidence="1">The sequence shown here is derived from an EMBL/GenBank/DDBJ whole genome shotgun (WGS) entry which is preliminary data.</text>
</comment>